<dbReference type="Proteomes" id="UP000002425">
    <property type="component" value="Chromosome"/>
</dbReference>
<dbReference type="AlphaFoldDB" id="Q1QB16"/>
<sequence length="324" mass="35175">MKILIVIATLCITSCASITSFENKNSSHVHGLSYYMPKKDIVVKVTIEASNITKVALETTPSYPDLSKRYVLNHNKNIMGKNLSDISITESGLLTTVTSKTTSNVTDIFSNLATSYGNFTKPPLGSGLFPPIGCNTDTEHVFIYKSEGEYNPCGLSVTIKKEGPENKGVENTEEVEVSSSGIFYRQDEPYRVTINSGSTIGDLNFSSIVFSPSYSTTSFLPISKSFFANNSAEFTFEKGIPTKYKQDVDGEALAVAKIPSAIITSVFTAVGSVYSRSSTTNQNEISALEQTIKLELVKQKYAACLEAIKSKDTKLVSDLGCNSN</sequence>
<protein>
    <submittedName>
        <fullName evidence="1">Uncharacterized protein</fullName>
    </submittedName>
</protein>
<dbReference type="HOGENOM" id="CLU_870563_0_0_6"/>
<keyword evidence="2" id="KW-1185">Reference proteome</keyword>
<evidence type="ECO:0000313" key="1">
    <source>
        <dbReference type="EMBL" id="ABE75137.1"/>
    </source>
</evidence>
<accession>Q1QB16</accession>
<name>Q1QB16_PSYCK</name>
<dbReference type="eggNOG" id="ENOG5033TC0">
    <property type="taxonomic scope" value="Bacteria"/>
</dbReference>
<gene>
    <name evidence="1" type="ordered locus">Pcryo_1356</name>
</gene>
<dbReference type="EMBL" id="CP000323">
    <property type="protein sequence ID" value="ABE75137.1"/>
    <property type="molecule type" value="Genomic_DNA"/>
</dbReference>
<dbReference type="RefSeq" id="WP_011513689.1">
    <property type="nucleotide sequence ID" value="NC_007969.1"/>
</dbReference>
<evidence type="ECO:0000313" key="2">
    <source>
        <dbReference type="Proteomes" id="UP000002425"/>
    </source>
</evidence>
<dbReference type="KEGG" id="pcr:Pcryo_1356"/>
<reference evidence="1" key="1">
    <citation type="submission" date="2006-03" db="EMBL/GenBank/DDBJ databases">
        <title>Complete sequence of chromosome of Psychrobacter cryohalolentis K5.</title>
        <authorList>
            <consortium name="US DOE Joint Genome Institute"/>
            <person name="Copeland A."/>
            <person name="Lucas S."/>
            <person name="Lapidus A."/>
            <person name="Barry K."/>
            <person name="Detter J.C."/>
            <person name="Glavina del Rio T."/>
            <person name="Hammon N."/>
            <person name="Israni S."/>
            <person name="Dalin E."/>
            <person name="Tice H."/>
            <person name="Pitluck S."/>
            <person name="Brettin T."/>
            <person name="Bruce D."/>
            <person name="Han C."/>
            <person name="Tapia R."/>
            <person name="Sims D.R."/>
            <person name="Gilna P."/>
            <person name="Schmutz J."/>
            <person name="Larimer F."/>
            <person name="Land M."/>
            <person name="Hauser L."/>
            <person name="Kyrpides N."/>
            <person name="Kim E."/>
            <person name="Richardson P."/>
        </authorList>
    </citation>
    <scope>NUCLEOTIDE SEQUENCE</scope>
    <source>
        <strain evidence="1">K5</strain>
    </source>
</reference>
<organism evidence="1 2">
    <name type="scientific">Psychrobacter cryohalolentis (strain ATCC BAA-1226 / DSM 17306 / VKM B-2378 / K5)</name>
    <dbReference type="NCBI Taxonomy" id="335284"/>
    <lineage>
        <taxon>Bacteria</taxon>
        <taxon>Pseudomonadati</taxon>
        <taxon>Pseudomonadota</taxon>
        <taxon>Gammaproteobacteria</taxon>
        <taxon>Moraxellales</taxon>
        <taxon>Moraxellaceae</taxon>
        <taxon>Psychrobacter</taxon>
    </lineage>
</organism>
<proteinExistence type="predicted"/>